<keyword evidence="3" id="KW-1185">Reference proteome</keyword>
<sequence>MFTTAATTLLALIGTTLALPAQNLAARETPGDVTFCEGANFSGKCTTVSFTPFDKCQPVPEAVKGNIGSLKVASGALCGLTFSEDTCTLHGDAMLVPESPISDAHHYTTVSEEVVDLGNELTSLLCQQCTACS</sequence>
<evidence type="ECO:0000313" key="3">
    <source>
        <dbReference type="Proteomes" id="UP000800035"/>
    </source>
</evidence>
<reference evidence="2" key="1">
    <citation type="journal article" date="2020" name="Stud. Mycol.">
        <title>101 Dothideomycetes genomes: a test case for predicting lifestyles and emergence of pathogens.</title>
        <authorList>
            <person name="Haridas S."/>
            <person name="Albert R."/>
            <person name="Binder M."/>
            <person name="Bloem J."/>
            <person name="Labutti K."/>
            <person name="Salamov A."/>
            <person name="Andreopoulos B."/>
            <person name="Baker S."/>
            <person name="Barry K."/>
            <person name="Bills G."/>
            <person name="Bluhm B."/>
            <person name="Cannon C."/>
            <person name="Castanera R."/>
            <person name="Culley D."/>
            <person name="Daum C."/>
            <person name="Ezra D."/>
            <person name="Gonzalez J."/>
            <person name="Henrissat B."/>
            <person name="Kuo A."/>
            <person name="Liang C."/>
            <person name="Lipzen A."/>
            <person name="Lutzoni F."/>
            <person name="Magnuson J."/>
            <person name="Mondo S."/>
            <person name="Nolan M."/>
            <person name="Ohm R."/>
            <person name="Pangilinan J."/>
            <person name="Park H.-J."/>
            <person name="Ramirez L."/>
            <person name="Alfaro M."/>
            <person name="Sun H."/>
            <person name="Tritt A."/>
            <person name="Yoshinaga Y."/>
            <person name="Zwiers L.-H."/>
            <person name="Turgeon B."/>
            <person name="Goodwin S."/>
            <person name="Spatafora J."/>
            <person name="Crous P."/>
            <person name="Grigoriev I."/>
        </authorList>
    </citation>
    <scope>NUCLEOTIDE SEQUENCE</scope>
    <source>
        <strain evidence="2">CBS 675.92</strain>
    </source>
</reference>
<name>A0A6A5U431_9PLEO</name>
<dbReference type="OrthoDB" id="2910287at2759"/>
<proteinExistence type="predicted"/>
<organism evidence="2 3">
    <name type="scientific">Byssothecium circinans</name>
    <dbReference type="NCBI Taxonomy" id="147558"/>
    <lineage>
        <taxon>Eukaryota</taxon>
        <taxon>Fungi</taxon>
        <taxon>Dikarya</taxon>
        <taxon>Ascomycota</taxon>
        <taxon>Pezizomycotina</taxon>
        <taxon>Dothideomycetes</taxon>
        <taxon>Pleosporomycetidae</taxon>
        <taxon>Pleosporales</taxon>
        <taxon>Massarineae</taxon>
        <taxon>Massarinaceae</taxon>
        <taxon>Byssothecium</taxon>
    </lineage>
</organism>
<evidence type="ECO:0000313" key="2">
    <source>
        <dbReference type="EMBL" id="KAF1959605.1"/>
    </source>
</evidence>
<protein>
    <submittedName>
        <fullName evidence="2">Uncharacterized protein</fullName>
    </submittedName>
</protein>
<evidence type="ECO:0000256" key="1">
    <source>
        <dbReference type="SAM" id="SignalP"/>
    </source>
</evidence>
<dbReference type="EMBL" id="ML976984">
    <property type="protein sequence ID" value="KAF1959605.1"/>
    <property type="molecule type" value="Genomic_DNA"/>
</dbReference>
<dbReference type="Proteomes" id="UP000800035">
    <property type="component" value="Unassembled WGS sequence"/>
</dbReference>
<dbReference type="AlphaFoldDB" id="A0A6A5U431"/>
<accession>A0A6A5U431</accession>
<keyword evidence="1" id="KW-0732">Signal</keyword>
<feature type="chain" id="PRO_5025339592" evidence="1">
    <location>
        <begin position="19"/>
        <end position="133"/>
    </location>
</feature>
<feature type="signal peptide" evidence="1">
    <location>
        <begin position="1"/>
        <end position="18"/>
    </location>
</feature>
<gene>
    <name evidence="2" type="ORF">CC80DRAFT_590813</name>
</gene>